<proteinExistence type="predicted"/>
<gene>
    <name evidence="1" type="ORF">N7456_006843</name>
</gene>
<dbReference type="EMBL" id="JAPQKH010000004">
    <property type="protein sequence ID" value="KAJ5100791.1"/>
    <property type="molecule type" value="Genomic_DNA"/>
</dbReference>
<protein>
    <submittedName>
        <fullName evidence="1">Uncharacterized protein</fullName>
    </submittedName>
</protein>
<comment type="caution">
    <text evidence="1">The sequence shown here is derived from an EMBL/GenBank/DDBJ whole genome shotgun (WGS) entry which is preliminary data.</text>
</comment>
<keyword evidence="2" id="KW-1185">Reference proteome</keyword>
<reference evidence="1" key="2">
    <citation type="journal article" date="2023" name="IMA Fungus">
        <title>Comparative genomic study of the Penicillium genus elucidates a diverse pangenome and 15 lateral gene transfer events.</title>
        <authorList>
            <person name="Petersen C."/>
            <person name="Sorensen T."/>
            <person name="Nielsen M.R."/>
            <person name="Sondergaard T.E."/>
            <person name="Sorensen J.L."/>
            <person name="Fitzpatrick D.A."/>
            <person name="Frisvad J.C."/>
            <person name="Nielsen K.L."/>
        </authorList>
    </citation>
    <scope>NUCLEOTIDE SEQUENCE</scope>
    <source>
        <strain evidence="1">IBT 30069</strain>
    </source>
</reference>
<dbReference type="Proteomes" id="UP001149165">
    <property type="component" value="Unassembled WGS sequence"/>
</dbReference>
<dbReference type="AlphaFoldDB" id="A0A9W9FIE2"/>
<reference evidence="1" key="1">
    <citation type="submission" date="2022-11" db="EMBL/GenBank/DDBJ databases">
        <authorList>
            <person name="Petersen C."/>
        </authorList>
    </citation>
    <scope>NUCLEOTIDE SEQUENCE</scope>
    <source>
        <strain evidence="1">IBT 30069</strain>
    </source>
</reference>
<evidence type="ECO:0000313" key="2">
    <source>
        <dbReference type="Proteomes" id="UP001149165"/>
    </source>
</evidence>
<organism evidence="1 2">
    <name type="scientific">Penicillium angulare</name>
    <dbReference type="NCBI Taxonomy" id="116970"/>
    <lineage>
        <taxon>Eukaryota</taxon>
        <taxon>Fungi</taxon>
        <taxon>Dikarya</taxon>
        <taxon>Ascomycota</taxon>
        <taxon>Pezizomycotina</taxon>
        <taxon>Eurotiomycetes</taxon>
        <taxon>Eurotiomycetidae</taxon>
        <taxon>Eurotiales</taxon>
        <taxon>Aspergillaceae</taxon>
        <taxon>Penicillium</taxon>
    </lineage>
</organism>
<sequence length="274" mass="30487">MLSSKTNKDWILTNSQTYEPSKSLRLGQVLLHPRQPAGALFSAPSSFPPIPAEYIRDFGERKNVNVEIESKLDTAFAAWGKLNGAPVAAKAHAEINRETTRKWMLKKLESETFLPELEYVEKILKAGDVPAATKWWKLQHRIFLVTGVRIARGASVSITDLRQSSAGVDGGVDGLSWNIPAQSGLSTDVKREIKHAERAEESSDFIFAYRLHEITWIAGVDKHVYTGGDTEAVHDCLAPAGQQHKTDEDEITGYELDGLEVFEDEDGDMDDMVY</sequence>
<evidence type="ECO:0000313" key="1">
    <source>
        <dbReference type="EMBL" id="KAJ5100791.1"/>
    </source>
</evidence>
<name>A0A9W9FIE2_9EURO</name>
<dbReference type="OrthoDB" id="4500473at2759"/>
<accession>A0A9W9FIE2</accession>